<organism evidence="2 3">
    <name type="scientific">Nocardia flavorosea</name>
    <dbReference type="NCBI Taxonomy" id="53429"/>
    <lineage>
        <taxon>Bacteria</taxon>
        <taxon>Bacillati</taxon>
        <taxon>Actinomycetota</taxon>
        <taxon>Actinomycetes</taxon>
        <taxon>Mycobacteriales</taxon>
        <taxon>Nocardiaceae</taxon>
        <taxon>Nocardia</taxon>
    </lineage>
</organism>
<dbReference type="PANTHER" id="PTHR42793:SF1">
    <property type="entry name" value="PEPTIDYL-LYSINE N-ACETYLTRANSFERASE PATZ"/>
    <property type="match status" value="1"/>
</dbReference>
<dbReference type="InterPro" id="IPR036291">
    <property type="entry name" value="NAD(P)-bd_dom_sf"/>
</dbReference>
<dbReference type="Gene3D" id="3.40.630.30">
    <property type="match status" value="1"/>
</dbReference>
<sequence length="820" mass="86190">MAGAERNLDDGTPGLLKDGRSVLVRRLTRDDLELIVDFSHRLSRRTISMRMLGPVVTLDRAGLARFMDFDAHEQLALVAVHENRAVGIADFARVAGHPDRAEVTFTIIDEFQSLGLGGLLLEHIAAAARDNGVAVLEADVLVENVAMVRTLESSGYAVQFGPPGSVVHADIAIHPRAQVLARSDRREHRAVRSSMQRIFDSRTVAIVGAGIGPENLGRAVVRNLVTHGFPGKVYAVNPNTPAVMGLPTYSTVSAIGEPIDLVVVAVAAELVPEILRDCAAASVAAVIVVSVGFGELGEQGRAAEMDMVRYARGQGMRLIGPASMGILAQQQTRRLAATFSLSLPEPGVVAMASQSGTLGLAVLEYARRIGLGFSGFASLGRSADVSPNDLLQWWEEDPTTSVLLLDLERVGNPRKFARLARRVSARKPIVTVTSAVQLSLDSAAVPSGVDRGAVTDTLFSQTGIVVTRTLAEMFDVALLFAHQPVPRGDRVAVVTNATQPGALTAAACRAAGLRPARVSEPTMVALREIAPAGDTADFFDLSPRADAEHYESALRALLADDAVDSVLALFIPPLVLSREAIVAALLRAGESAPGKTLVASFDGTEGVLRGAGDQDLAVPSYTFPEAAAAALGRATSYGAWRRQPAGVVRQPGGISADRVRAVAERAGIGPAGAAEAGDLLAAAGLAGRPDAGITGPQVSLSVVEDSVFGPLLMFGIAGESMTLYGDIAFHITPVSDLDAARMVRSVRAFPLLAGRDVDAVVDVILRVAWLVEELPSLAELQLPRVTVGAEGEGVLVHDVSVVFGAPGEGRRHREPRVQTS</sequence>
<dbReference type="PROSITE" id="PS51186">
    <property type="entry name" value="GNAT"/>
    <property type="match status" value="1"/>
</dbReference>
<dbReference type="RefSeq" id="WP_062971182.1">
    <property type="nucleotide sequence ID" value="NZ_JAAXOT010000001.1"/>
</dbReference>
<dbReference type="SUPFAM" id="SSF51735">
    <property type="entry name" value="NAD(P)-binding Rossmann-fold domains"/>
    <property type="match status" value="1"/>
</dbReference>
<reference evidence="2 3" key="1">
    <citation type="submission" date="2020-04" db="EMBL/GenBank/DDBJ databases">
        <title>MicrobeNet Type strains.</title>
        <authorList>
            <person name="Nicholson A.C."/>
        </authorList>
    </citation>
    <scope>NUCLEOTIDE SEQUENCE [LARGE SCALE GENOMIC DNA]</scope>
    <source>
        <strain evidence="2 3">JCM 3332</strain>
    </source>
</reference>
<accession>A0A846Y6W1</accession>
<evidence type="ECO:0000313" key="3">
    <source>
        <dbReference type="Proteomes" id="UP000570678"/>
    </source>
</evidence>
<dbReference type="PANTHER" id="PTHR42793">
    <property type="entry name" value="COA BINDING DOMAIN CONTAINING PROTEIN"/>
    <property type="match status" value="1"/>
</dbReference>
<evidence type="ECO:0000313" key="2">
    <source>
        <dbReference type="EMBL" id="NKY54587.1"/>
    </source>
</evidence>
<keyword evidence="2" id="KW-0808">Transferase</keyword>
<dbReference type="Pfam" id="PF13549">
    <property type="entry name" value="ATP-grasp_5"/>
    <property type="match status" value="1"/>
</dbReference>
<protein>
    <submittedName>
        <fullName evidence="2">GNAT family N-acetyltransferase</fullName>
    </submittedName>
</protein>
<gene>
    <name evidence="2" type="ORF">HGA15_00125</name>
</gene>
<dbReference type="Gene3D" id="3.40.50.261">
    <property type="entry name" value="Succinyl-CoA synthetase domains"/>
    <property type="match status" value="2"/>
</dbReference>
<name>A0A846Y6W1_9NOCA</name>
<dbReference type="Pfam" id="PF00583">
    <property type="entry name" value="Acetyltransf_1"/>
    <property type="match status" value="1"/>
</dbReference>
<dbReference type="InterPro" id="IPR000182">
    <property type="entry name" value="GNAT_dom"/>
</dbReference>
<proteinExistence type="predicted"/>
<dbReference type="Pfam" id="PF13380">
    <property type="entry name" value="CoA_binding_2"/>
    <property type="match status" value="1"/>
</dbReference>
<dbReference type="Proteomes" id="UP000570678">
    <property type="component" value="Unassembled WGS sequence"/>
</dbReference>
<dbReference type="InterPro" id="IPR003781">
    <property type="entry name" value="CoA-bd"/>
</dbReference>
<dbReference type="SUPFAM" id="SSF55729">
    <property type="entry name" value="Acyl-CoA N-acyltransferases (Nat)"/>
    <property type="match status" value="1"/>
</dbReference>
<dbReference type="Gene3D" id="3.40.50.720">
    <property type="entry name" value="NAD(P)-binding Rossmann-like Domain"/>
    <property type="match status" value="1"/>
</dbReference>
<dbReference type="InterPro" id="IPR016181">
    <property type="entry name" value="Acyl_CoA_acyltransferase"/>
</dbReference>
<dbReference type="GO" id="GO:0016747">
    <property type="term" value="F:acyltransferase activity, transferring groups other than amino-acyl groups"/>
    <property type="evidence" value="ECO:0007669"/>
    <property type="project" value="InterPro"/>
</dbReference>
<dbReference type="SUPFAM" id="SSF52210">
    <property type="entry name" value="Succinyl-CoA synthetase domains"/>
    <property type="match status" value="2"/>
</dbReference>
<dbReference type="InterPro" id="IPR016102">
    <property type="entry name" value="Succinyl-CoA_synth-like"/>
</dbReference>
<evidence type="ECO:0000259" key="1">
    <source>
        <dbReference type="PROSITE" id="PS51186"/>
    </source>
</evidence>
<feature type="domain" description="N-acetyltransferase" evidence="1">
    <location>
        <begin position="22"/>
        <end position="177"/>
    </location>
</feature>
<keyword evidence="3" id="KW-1185">Reference proteome</keyword>
<comment type="caution">
    <text evidence="2">The sequence shown here is derived from an EMBL/GenBank/DDBJ whole genome shotgun (WGS) entry which is preliminary data.</text>
</comment>
<dbReference type="Pfam" id="PF13607">
    <property type="entry name" value="Succ_CoA_lig"/>
    <property type="match status" value="1"/>
</dbReference>
<dbReference type="InterPro" id="IPR032875">
    <property type="entry name" value="Succ_CoA_lig_flav_dom"/>
</dbReference>
<dbReference type="Gene3D" id="3.30.470.20">
    <property type="entry name" value="ATP-grasp fold, B domain"/>
    <property type="match status" value="1"/>
</dbReference>
<dbReference type="AlphaFoldDB" id="A0A846Y6W1"/>
<dbReference type="EMBL" id="JAAXOT010000001">
    <property type="protein sequence ID" value="NKY54587.1"/>
    <property type="molecule type" value="Genomic_DNA"/>
</dbReference>
<dbReference type="SMART" id="SM00881">
    <property type="entry name" value="CoA_binding"/>
    <property type="match status" value="1"/>
</dbReference>